<dbReference type="InterPro" id="IPR048952">
    <property type="entry name" value="AsnRS_N"/>
</dbReference>
<dbReference type="Pfam" id="PF20917">
    <property type="entry name" value="AsnRS_N"/>
    <property type="match status" value="1"/>
</dbReference>
<dbReference type="EMBL" id="PDLN01000003">
    <property type="protein sequence ID" value="RDW91281.1"/>
    <property type="molecule type" value="Genomic_DNA"/>
</dbReference>
<dbReference type="Gene3D" id="3.30.1910.20">
    <property type="entry name" value="asparaginyl-tRNA synthetase, N-terminal domain"/>
    <property type="match status" value="1"/>
</dbReference>
<protein>
    <recommendedName>
        <fullName evidence="1">Asparagine--tRNA ligase N-terminal domain-containing protein</fullName>
    </recommendedName>
</protein>
<organism evidence="2 3">
    <name type="scientific">Coleophoma crateriformis</name>
    <dbReference type="NCBI Taxonomy" id="565419"/>
    <lineage>
        <taxon>Eukaryota</taxon>
        <taxon>Fungi</taxon>
        <taxon>Dikarya</taxon>
        <taxon>Ascomycota</taxon>
        <taxon>Pezizomycotina</taxon>
        <taxon>Leotiomycetes</taxon>
        <taxon>Helotiales</taxon>
        <taxon>Dermateaceae</taxon>
        <taxon>Coleophoma</taxon>
    </lineage>
</organism>
<comment type="caution">
    <text evidence="2">The sequence shown here is derived from an EMBL/GenBank/DDBJ whole genome shotgun (WGS) entry which is preliminary data.</text>
</comment>
<evidence type="ECO:0000259" key="1">
    <source>
        <dbReference type="Pfam" id="PF20917"/>
    </source>
</evidence>
<evidence type="ECO:0000313" key="3">
    <source>
        <dbReference type="Proteomes" id="UP000256328"/>
    </source>
</evidence>
<reference evidence="2 3" key="1">
    <citation type="journal article" date="2018" name="IMA Fungus">
        <title>IMA Genome-F 9: Draft genome sequence of Annulohypoxylon stygium, Aspergillus mulundensis, Berkeleyomyces basicola (syn. Thielaviopsis basicola), Ceratocystis smalleyi, two Cercospora beticola strains, Coleophoma cylindrospora, Fusarium fracticaudum, Phialophora cf. hyalina, and Morchella septimelata.</title>
        <authorList>
            <person name="Wingfield B.D."/>
            <person name="Bills G.F."/>
            <person name="Dong Y."/>
            <person name="Huang W."/>
            <person name="Nel W.J."/>
            <person name="Swalarsk-Parry B.S."/>
            <person name="Vaghefi N."/>
            <person name="Wilken P.M."/>
            <person name="An Z."/>
            <person name="de Beer Z.W."/>
            <person name="De Vos L."/>
            <person name="Chen L."/>
            <person name="Duong T.A."/>
            <person name="Gao Y."/>
            <person name="Hammerbacher A."/>
            <person name="Kikkert J.R."/>
            <person name="Li Y."/>
            <person name="Li H."/>
            <person name="Li K."/>
            <person name="Li Q."/>
            <person name="Liu X."/>
            <person name="Ma X."/>
            <person name="Naidoo K."/>
            <person name="Pethybridge S.J."/>
            <person name="Sun J."/>
            <person name="Steenkamp E.T."/>
            <person name="van der Nest M.A."/>
            <person name="van Wyk S."/>
            <person name="Wingfield M.J."/>
            <person name="Xiong C."/>
            <person name="Yue Q."/>
            <person name="Zhang X."/>
        </authorList>
    </citation>
    <scope>NUCLEOTIDE SEQUENCE [LARGE SCALE GENOMIC DNA]</scope>
    <source>
        <strain evidence="2 3">BP5796</strain>
    </source>
</reference>
<gene>
    <name evidence="2" type="ORF">BP5796_02446</name>
</gene>
<feature type="domain" description="Asparagine--tRNA ligase N-terminal" evidence="1">
    <location>
        <begin position="26"/>
        <end position="85"/>
    </location>
</feature>
<proteinExistence type="predicted"/>
<accession>A0A3D8SYN6</accession>
<keyword evidence="3" id="KW-1185">Reference proteome</keyword>
<dbReference type="Proteomes" id="UP000256328">
    <property type="component" value="Unassembled WGS sequence"/>
</dbReference>
<name>A0A3D8SYN6_9HELO</name>
<evidence type="ECO:0000313" key="2">
    <source>
        <dbReference type="EMBL" id="RDW91281.1"/>
    </source>
</evidence>
<dbReference type="AlphaFoldDB" id="A0A3D8SYN6"/>
<sequence>MDDVLEKTIIYIDKNRGSDDRWTKGTKENPFATLFAAYLNFPPESSSPPPLYYTRIDATESDPGTPEWNEAAKSAIKKAEENEEKRQLALIEARQLVILQDEGLPAAIKMKISAQNPSGVILGKETRTGTRARVVGRIDNLGASKTRTFVYLSDTRGVLLCIFSGPVNVVAPILFQKQASLEVYGEMKEVPTENKAP</sequence>